<evidence type="ECO:0000313" key="4">
    <source>
        <dbReference type="EMBL" id="ALG14094.1"/>
    </source>
</evidence>
<dbReference type="OrthoDB" id="193659at2"/>
<organism evidence="4 5">
    <name type="scientific">Kibdelosporangium phytohabitans</name>
    <dbReference type="NCBI Taxonomy" id="860235"/>
    <lineage>
        <taxon>Bacteria</taxon>
        <taxon>Bacillati</taxon>
        <taxon>Actinomycetota</taxon>
        <taxon>Actinomycetes</taxon>
        <taxon>Pseudonocardiales</taxon>
        <taxon>Pseudonocardiaceae</taxon>
        <taxon>Kibdelosporangium</taxon>
    </lineage>
</organism>
<dbReference type="Pfam" id="PF00534">
    <property type="entry name" value="Glycos_transf_1"/>
    <property type="match status" value="1"/>
</dbReference>
<evidence type="ECO:0000256" key="1">
    <source>
        <dbReference type="ARBA" id="ARBA00022676"/>
    </source>
</evidence>
<sequence>MIRVLMAGSAPSERGGMATVTNLLLRHGSEVAAIRMIPTHREGPAGMRLKLWLSGTAKIVSALRYADVLHAHVSERGSVIRKGVLVWIAKLMRKPVVLHCHGAEFVDWYQGLPGLAKRVIALTFRQADLVAVLGSSWRTMYTDLLGVQRVVSLGNPIELPAAVSSPPGFRIVFLGRFGARKGSADVLSAVARLSEPVEVVMAGDGEVAETKALAARLGVNASIRTWISPEERDALLSSAHVFVLPSRDEGLPMAMLESMGHGLVPVVTPVGSIGEVVKDGENGLLVRPGDVDGLAAALQSLLDDPGLRERLGKAARATAEPFEIGRYLRTLGNHWSTLVSGSSGSNRTNHSRGFTW</sequence>
<name>A0A0N9ICE6_9PSEU</name>
<evidence type="ECO:0000259" key="3">
    <source>
        <dbReference type="Pfam" id="PF00534"/>
    </source>
</evidence>
<evidence type="ECO:0000313" key="5">
    <source>
        <dbReference type="Proteomes" id="UP000063699"/>
    </source>
</evidence>
<dbReference type="Proteomes" id="UP000063699">
    <property type="component" value="Chromosome"/>
</dbReference>
<dbReference type="InterPro" id="IPR001296">
    <property type="entry name" value="Glyco_trans_1"/>
</dbReference>
<keyword evidence="1" id="KW-0328">Glycosyltransferase</keyword>
<protein>
    <recommendedName>
        <fullName evidence="3">Glycosyl transferase family 1 domain-containing protein</fullName>
    </recommendedName>
</protein>
<reference evidence="4 5" key="1">
    <citation type="submission" date="2015-07" db="EMBL/GenBank/DDBJ databases">
        <title>Genome sequencing of Kibdelosporangium phytohabitans.</title>
        <authorList>
            <person name="Qin S."/>
            <person name="Xing K."/>
        </authorList>
    </citation>
    <scope>NUCLEOTIDE SEQUENCE [LARGE SCALE GENOMIC DNA]</scope>
    <source>
        <strain evidence="4 5">KLBMP1111</strain>
    </source>
</reference>
<dbReference type="SUPFAM" id="SSF53756">
    <property type="entry name" value="UDP-Glycosyltransferase/glycogen phosphorylase"/>
    <property type="match status" value="1"/>
</dbReference>
<dbReference type="PANTHER" id="PTHR12526">
    <property type="entry name" value="GLYCOSYLTRANSFERASE"/>
    <property type="match status" value="1"/>
</dbReference>
<dbReference type="AlphaFoldDB" id="A0A0N9ICE6"/>
<dbReference type="RefSeq" id="WP_054295966.1">
    <property type="nucleotide sequence ID" value="NZ_CP012752.1"/>
</dbReference>
<dbReference type="PANTHER" id="PTHR12526:SF510">
    <property type="entry name" value="D-INOSITOL 3-PHOSPHATE GLYCOSYLTRANSFERASE"/>
    <property type="match status" value="1"/>
</dbReference>
<dbReference type="STRING" id="860235.AOZ06_50965"/>
<gene>
    <name evidence="4" type="ORF">AOZ06_50965</name>
</gene>
<keyword evidence="5" id="KW-1185">Reference proteome</keyword>
<dbReference type="GO" id="GO:0016757">
    <property type="term" value="F:glycosyltransferase activity"/>
    <property type="evidence" value="ECO:0007669"/>
    <property type="project" value="UniProtKB-KW"/>
</dbReference>
<dbReference type="KEGG" id="kphy:AOZ06_50965"/>
<dbReference type="EMBL" id="CP012752">
    <property type="protein sequence ID" value="ALG14094.1"/>
    <property type="molecule type" value="Genomic_DNA"/>
</dbReference>
<proteinExistence type="predicted"/>
<dbReference type="CDD" id="cd03801">
    <property type="entry name" value="GT4_PimA-like"/>
    <property type="match status" value="1"/>
</dbReference>
<accession>A0A0N9ICE6</accession>
<feature type="domain" description="Glycosyl transferase family 1" evidence="3">
    <location>
        <begin position="170"/>
        <end position="317"/>
    </location>
</feature>
<dbReference type="Gene3D" id="3.40.50.2000">
    <property type="entry name" value="Glycogen Phosphorylase B"/>
    <property type="match status" value="2"/>
</dbReference>
<keyword evidence="2" id="KW-0808">Transferase</keyword>
<evidence type="ECO:0000256" key="2">
    <source>
        <dbReference type="ARBA" id="ARBA00022679"/>
    </source>
</evidence>